<proteinExistence type="predicted"/>
<accession>A0A7D7RMM6</accession>
<dbReference type="GO" id="GO:0016020">
    <property type="term" value="C:membrane"/>
    <property type="evidence" value="ECO:0007669"/>
    <property type="project" value="TreeGrafter"/>
</dbReference>
<reference evidence="2 3" key="1">
    <citation type="submission" date="2020-07" db="EMBL/GenBank/DDBJ databases">
        <title>Genomic diversity of species in the Neisseriaceae family.</title>
        <authorList>
            <person name="Vincent A.T."/>
            <person name="Bernet E."/>
            <person name="Veyrier F.J."/>
        </authorList>
    </citation>
    <scope>NUCLEOTIDE SEQUENCE [LARGE SCALE GENOMIC DNA]</scope>
    <source>
        <strain evidence="2 3">DSM 22244</strain>
    </source>
</reference>
<evidence type="ECO:0000313" key="2">
    <source>
        <dbReference type="EMBL" id="QMT40322.1"/>
    </source>
</evidence>
<organism evidence="2 3">
    <name type="scientific">Neisseria shayeganii</name>
    <dbReference type="NCBI Taxonomy" id="607712"/>
    <lineage>
        <taxon>Bacteria</taxon>
        <taxon>Pseudomonadati</taxon>
        <taxon>Pseudomonadota</taxon>
        <taxon>Betaproteobacteria</taxon>
        <taxon>Neisseriales</taxon>
        <taxon>Neisseriaceae</taxon>
        <taxon>Neisseria</taxon>
    </lineage>
</organism>
<dbReference type="PRINTS" id="PR00111">
    <property type="entry name" value="ABHYDROLASE"/>
</dbReference>
<dbReference type="Pfam" id="PF00561">
    <property type="entry name" value="Abhydrolase_1"/>
    <property type="match status" value="1"/>
</dbReference>
<sequence>MIERVSVSEFHTLHGLRLHIRRWPAPGRPKVVLLHGWMDCGAGFQFLADRLHDYDVYAPDWRGFGLSEHQVHGHYDRALMMADLHALGRLISPEQPLHLLGHSMGGMLAAHYAGAVPERVGSLIVVEGFGIENGSVAESDRRSRDFLAAVAEPPQWPVLPDVEGVAAKLQKRNPLISPRQAAFLADALTRRRSDGRVVYRADAKHKIPQPQPYRLSVVRHHWQNIQAPVLWVEGGQVPHNHYLQMLGEELERRYQDFGRPERVRIPHSGHMLQWEAPQELAEAANRFWRQVQAT</sequence>
<feature type="domain" description="AB hydrolase-1" evidence="1">
    <location>
        <begin position="31"/>
        <end position="277"/>
    </location>
</feature>
<dbReference type="AlphaFoldDB" id="A0A7D7RMM6"/>
<protein>
    <submittedName>
        <fullName evidence="2">Alpha/beta hydrolase</fullName>
    </submittedName>
</protein>
<dbReference type="KEGG" id="nsg:H3L94_10865"/>
<evidence type="ECO:0000259" key="1">
    <source>
        <dbReference type="Pfam" id="PF00561"/>
    </source>
</evidence>
<name>A0A7D7RMM6_9NEIS</name>
<dbReference type="PRINTS" id="PR00412">
    <property type="entry name" value="EPOXHYDRLASE"/>
</dbReference>
<dbReference type="InterPro" id="IPR000073">
    <property type="entry name" value="AB_hydrolase_1"/>
</dbReference>
<dbReference type="InterPro" id="IPR000639">
    <property type="entry name" value="Epox_hydrolase-like"/>
</dbReference>
<gene>
    <name evidence="2" type="ORF">H3L94_10865</name>
</gene>
<dbReference type="GO" id="GO:0016787">
    <property type="term" value="F:hydrolase activity"/>
    <property type="evidence" value="ECO:0007669"/>
    <property type="project" value="UniProtKB-KW"/>
</dbReference>
<dbReference type="EMBL" id="CP059567">
    <property type="protein sequence ID" value="QMT40322.1"/>
    <property type="molecule type" value="Genomic_DNA"/>
</dbReference>
<dbReference type="Gene3D" id="3.40.50.1820">
    <property type="entry name" value="alpha/beta hydrolase"/>
    <property type="match status" value="1"/>
</dbReference>
<dbReference type="RefSeq" id="WP_182122010.1">
    <property type="nucleotide sequence ID" value="NZ_CP059567.1"/>
</dbReference>
<dbReference type="InterPro" id="IPR029058">
    <property type="entry name" value="AB_hydrolase_fold"/>
</dbReference>
<dbReference type="SUPFAM" id="SSF53474">
    <property type="entry name" value="alpha/beta-Hydrolases"/>
    <property type="match status" value="1"/>
</dbReference>
<dbReference type="PANTHER" id="PTHR43798">
    <property type="entry name" value="MONOACYLGLYCEROL LIPASE"/>
    <property type="match status" value="1"/>
</dbReference>
<dbReference type="Proteomes" id="UP000514752">
    <property type="component" value="Chromosome"/>
</dbReference>
<dbReference type="InterPro" id="IPR050266">
    <property type="entry name" value="AB_hydrolase_sf"/>
</dbReference>
<dbReference type="PANTHER" id="PTHR43798:SF33">
    <property type="entry name" value="HYDROLASE, PUTATIVE (AFU_ORTHOLOGUE AFUA_2G14860)-RELATED"/>
    <property type="match status" value="1"/>
</dbReference>
<keyword evidence="2" id="KW-0378">Hydrolase</keyword>
<evidence type="ECO:0000313" key="3">
    <source>
        <dbReference type="Proteomes" id="UP000514752"/>
    </source>
</evidence>